<comment type="caution">
    <text evidence="2">The sequence shown here is derived from an EMBL/GenBank/DDBJ whole genome shotgun (WGS) entry which is preliminary data.</text>
</comment>
<name>A0A8J6BCA0_ZIZPA</name>
<accession>A0A8J6BCA0</accession>
<feature type="region of interest" description="Disordered" evidence="1">
    <location>
        <begin position="214"/>
        <end position="280"/>
    </location>
</feature>
<dbReference type="AlphaFoldDB" id="A0A8J6BCA0"/>
<dbReference type="EMBL" id="JAAALK010000082">
    <property type="protein sequence ID" value="KAG8085452.1"/>
    <property type="molecule type" value="Genomic_DNA"/>
</dbReference>
<gene>
    <name evidence="2" type="ORF">GUJ93_ZPchr0010g9759</name>
</gene>
<evidence type="ECO:0000256" key="1">
    <source>
        <dbReference type="SAM" id="MobiDB-lite"/>
    </source>
</evidence>
<dbReference type="Proteomes" id="UP000729402">
    <property type="component" value="Unassembled WGS sequence"/>
</dbReference>
<feature type="region of interest" description="Disordered" evidence="1">
    <location>
        <begin position="161"/>
        <end position="195"/>
    </location>
</feature>
<keyword evidence="3" id="KW-1185">Reference proteome</keyword>
<feature type="region of interest" description="Disordered" evidence="1">
    <location>
        <begin position="361"/>
        <end position="385"/>
    </location>
</feature>
<feature type="compositionally biased region" description="Acidic residues" evidence="1">
    <location>
        <begin position="214"/>
        <end position="230"/>
    </location>
</feature>
<reference evidence="2" key="1">
    <citation type="journal article" date="2021" name="bioRxiv">
        <title>Whole Genome Assembly and Annotation of Northern Wild Rice, Zizania palustris L., Supports a Whole Genome Duplication in the Zizania Genus.</title>
        <authorList>
            <person name="Haas M."/>
            <person name="Kono T."/>
            <person name="Macchietto M."/>
            <person name="Millas R."/>
            <person name="McGilp L."/>
            <person name="Shao M."/>
            <person name="Duquette J."/>
            <person name="Hirsch C.N."/>
            <person name="Kimball J."/>
        </authorList>
    </citation>
    <scope>NUCLEOTIDE SEQUENCE</scope>
    <source>
        <tissue evidence="2">Fresh leaf tissue</tissue>
    </source>
</reference>
<feature type="compositionally biased region" description="Basic and acidic residues" evidence="1">
    <location>
        <begin position="231"/>
        <end position="280"/>
    </location>
</feature>
<sequence>MTTSTRSDFWVQKVKYLDFLERASLGRKKCRPSTSNRSNIRRHLEYRVSAWRGAREAMAAGESQLKTWVSDRLIALLGYSHGVVAQLVVRLARECASAGDLAGQLVDLGGFVASPDTAAFAEDVYGRVPRNGVGDAGVTEYQRQMEEEAAVAKKQSTFKLLDDGGGDDVSGSSSNSGSRKRFRFSRKAANEDDEAIVMQDSRRSVRWRRRILEEEDGGAGGDSDEEEEMERDQIEKAQLERNIRERDAASTRRLMDRKPTRQAQDELARRSEAMDKNDASELRRLSRHAYLQKRKEKKIEEIRDAIVDDVLLFHGDRLTAAEERDLRHKRELYGLVNDRSNSAGAGGDCYSIPEAYDAAGTSIRRRGSRLGGGGTRSRRRGTETR</sequence>
<organism evidence="2 3">
    <name type="scientific">Zizania palustris</name>
    <name type="common">Northern wild rice</name>
    <dbReference type="NCBI Taxonomy" id="103762"/>
    <lineage>
        <taxon>Eukaryota</taxon>
        <taxon>Viridiplantae</taxon>
        <taxon>Streptophyta</taxon>
        <taxon>Embryophyta</taxon>
        <taxon>Tracheophyta</taxon>
        <taxon>Spermatophyta</taxon>
        <taxon>Magnoliopsida</taxon>
        <taxon>Liliopsida</taxon>
        <taxon>Poales</taxon>
        <taxon>Poaceae</taxon>
        <taxon>BOP clade</taxon>
        <taxon>Oryzoideae</taxon>
        <taxon>Oryzeae</taxon>
        <taxon>Zizaniinae</taxon>
        <taxon>Zizania</taxon>
    </lineage>
</organism>
<dbReference type="OrthoDB" id="10253254at2759"/>
<reference evidence="2" key="2">
    <citation type="submission" date="2021-02" db="EMBL/GenBank/DDBJ databases">
        <authorList>
            <person name="Kimball J.A."/>
            <person name="Haas M.W."/>
            <person name="Macchietto M."/>
            <person name="Kono T."/>
            <person name="Duquette J."/>
            <person name="Shao M."/>
        </authorList>
    </citation>
    <scope>NUCLEOTIDE SEQUENCE</scope>
    <source>
        <tissue evidence="2">Fresh leaf tissue</tissue>
    </source>
</reference>
<proteinExistence type="predicted"/>
<protein>
    <submittedName>
        <fullName evidence="2">Uncharacterized protein</fullName>
    </submittedName>
</protein>
<evidence type="ECO:0000313" key="2">
    <source>
        <dbReference type="EMBL" id="KAG8085452.1"/>
    </source>
</evidence>
<evidence type="ECO:0000313" key="3">
    <source>
        <dbReference type="Proteomes" id="UP000729402"/>
    </source>
</evidence>